<proteinExistence type="predicted"/>
<gene>
    <name evidence="1" type="ORF">PEBR_10284</name>
</gene>
<sequence>MDERALRLEKRGEHDAAEEIRRQVVEWRKNAQGLEHPDTGRKDNSAGINVRVVPSTTQASASAPDVTPSPASLAKIVEIDKAIGAAVGLASGIDSVIQADFDYVSVSGRWDSEEILVLDQSALFENTSIPVSEMDGEDEIPWQDDPEEYENDDDEAENLHYVIDVVESRLVDPEEIKEERLERDVSASEAAEVEVVVDRQQQDNSNEVIRGSIQELTDAVNRLRAEIQAQPEGRLGMSARNWQRVKYIAAAGLGIYAFTSDTFQIVSFIQATVTGSFFLRTMERLYEADDPAAKTRQAVIDWVNQDENSFWKSQADYYVPKTKYSLMAQINNAQMMMYVAGNSSKLNPVIRWDAAEKLAIVQGLSKTYLNMGSRAMYLSVTSYEHEGKPIPRVAALGCVSLALALVIEHLQAKSGNTILLRSNVAGATLEATDRPAKHFEPIFVFQKVFDPDLELRDYARLITKAWNVTMHISQKDEPTRDLFLHNSPKDVMNDELIMDDASKVLSKFTDATVRSKIQKIVDRFLAVCSTTYPLLPGETITEHHLAMLTAPYRYAVPGAIAYVRTTNQAETGFIAHQVRFDVSTGHPALVYHQATQIFKTPITKMVRFSESNLTEADFFKTYIGPVAQTLAFALPPPWNVFGAAGFQILDEIFGSFGSGPNLALVIKNLLEETVQAMKNLLLDDAVRQATNSINAFIEWVSIATTGLDSLTSDNEIWINQTLDTLGDVNNPSFTGNILNDLIALTSPELCTIQRDEVISLAFMAASSLFFSYRLRCQLYSLLASFAQSKKQMDEYDRNAGEFYILTTEFEVTLQTWVDTLKAKVDDLVKARKDCVTPVHYYDNRSTQCHSHGGPAGGTSCETSGDDGYACEDTFLGTTPAKTPNNRWTSGCCHQNDHCDTFEDQVNAARNNYLADLDKALNVKYADHFKTIDEWNASLGKVKAMMPPKQPAAPTISTWLQQAPDPDLQGKQVQYLVEFVNNNGPSSISPGSGFASILTGEAPQVSIPIDPNGAATKRNIYRQLIDSSGTTRDREKVDIVNNNTTQIWVDGKKLLRRGLLGHSQPPYRPSRL</sequence>
<evidence type="ECO:0000313" key="1">
    <source>
        <dbReference type="EMBL" id="OOQ89019.1"/>
    </source>
</evidence>
<dbReference type="Proteomes" id="UP000190744">
    <property type="component" value="Unassembled WGS sequence"/>
</dbReference>
<organism evidence="1 2">
    <name type="scientific">Penicillium brasilianum</name>
    <dbReference type="NCBI Taxonomy" id="104259"/>
    <lineage>
        <taxon>Eukaryota</taxon>
        <taxon>Fungi</taxon>
        <taxon>Dikarya</taxon>
        <taxon>Ascomycota</taxon>
        <taxon>Pezizomycotina</taxon>
        <taxon>Eurotiomycetes</taxon>
        <taxon>Eurotiomycetidae</taxon>
        <taxon>Eurotiales</taxon>
        <taxon>Aspergillaceae</taxon>
        <taxon>Penicillium</taxon>
    </lineage>
</organism>
<name>A0A1S9RU04_PENBI</name>
<reference evidence="2" key="1">
    <citation type="submission" date="2015-09" db="EMBL/GenBank/DDBJ databases">
        <authorList>
            <person name="Fill T.P."/>
            <person name="Baretta J.F."/>
            <person name="de Almeida L.G."/>
            <person name="Rocha M."/>
            <person name="de Souza D.H."/>
            <person name="Malavazi I."/>
            <person name="Cerdeira L.T."/>
            <person name="Hong H."/>
            <person name="Samborskyy M."/>
            <person name="de Vasconcelos A.T."/>
            <person name="Leadlay P."/>
            <person name="Rodrigues-Filho E."/>
        </authorList>
    </citation>
    <scope>NUCLEOTIDE SEQUENCE [LARGE SCALE GENOMIC DNA]</scope>
    <source>
        <strain evidence="2">LaBioMMi 136</strain>
    </source>
</reference>
<protein>
    <submittedName>
        <fullName evidence="1">Uncharacterized protein</fullName>
    </submittedName>
</protein>
<accession>A0A1S9RU04</accession>
<dbReference type="AlphaFoldDB" id="A0A1S9RU04"/>
<comment type="caution">
    <text evidence="1">The sequence shown here is derived from an EMBL/GenBank/DDBJ whole genome shotgun (WGS) entry which is preliminary data.</text>
</comment>
<evidence type="ECO:0000313" key="2">
    <source>
        <dbReference type="Proteomes" id="UP000190744"/>
    </source>
</evidence>
<dbReference type="EMBL" id="LJBN01000116">
    <property type="protein sequence ID" value="OOQ89019.1"/>
    <property type="molecule type" value="Genomic_DNA"/>
</dbReference>